<dbReference type="RefSeq" id="XP_068360985.1">
    <property type="nucleotide sequence ID" value="XM_068503372.1"/>
</dbReference>
<reference evidence="1" key="1">
    <citation type="submission" date="2016-10" db="EMBL/GenBank/DDBJ databases">
        <authorList>
            <person name="Benchimol M."/>
            <person name="Almeida L.G."/>
            <person name="Vasconcelos A.T."/>
            <person name="Perreira-Neves A."/>
            <person name="Rosa I.A."/>
            <person name="Tasca T."/>
            <person name="Bogo M.R."/>
            <person name="de Souza W."/>
        </authorList>
    </citation>
    <scope>NUCLEOTIDE SEQUENCE [LARGE SCALE GENOMIC DNA]</scope>
    <source>
        <strain evidence="1">K</strain>
    </source>
</reference>
<dbReference type="GeneID" id="94838076"/>
<dbReference type="EMBL" id="MLAK01000684">
    <property type="protein sequence ID" value="OHT07849.1"/>
    <property type="molecule type" value="Genomic_DNA"/>
</dbReference>
<evidence type="ECO:0000313" key="1">
    <source>
        <dbReference type="EMBL" id="OHT07849.1"/>
    </source>
</evidence>
<comment type="caution">
    <text evidence="1">The sequence shown here is derived from an EMBL/GenBank/DDBJ whole genome shotgun (WGS) entry which is preliminary data.</text>
</comment>
<keyword evidence="2" id="KW-1185">Reference proteome</keyword>
<gene>
    <name evidence="1" type="ORF">TRFO_23794</name>
</gene>
<protein>
    <submittedName>
        <fullName evidence="1">Uncharacterized protein</fullName>
    </submittedName>
</protein>
<organism evidence="1 2">
    <name type="scientific">Tritrichomonas foetus</name>
    <dbReference type="NCBI Taxonomy" id="1144522"/>
    <lineage>
        <taxon>Eukaryota</taxon>
        <taxon>Metamonada</taxon>
        <taxon>Parabasalia</taxon>
        <taxon>Tritrichomonadida</taxon>
        <taxon>Tritrichomonadidae</taxon>
        <taxon>Tritrichomonas</taxon>
    </lineage>
</organism>
<evidence type="ECO:0000313" key="2">
    <source>
        <dbReference type="Proteomes" id="UP000179807"/>
    </source>
</evidence>
<proteinExistence type="predicted"/>
<dbReference type="Proteomes" id="UP000179807">
    <property type="component" value="Unassembled WGS sequence"/>
</dbReference>
<sequence length="165" mass="18820">MDFVFSTCKGAFIGCCTNICMTAGKELYKSKFQIDEKLIEILKGELIIAAKSSLTYSFLNNTLILVLERYCNKEKDFERSLFIKASAAAISTLVVNGIIRNKINWYSLIVDPTVGFFLAMVTTILSEWEEGGRQYISEKFPKTFEAVGNTEIIQVLEDYRIFKYK</sequence>
<dbReference type="VEuPathDB" id="TrichDB:TRFO_23794"/>
<accession>A0A1J4K8M5</accession>
<dbReference type="AlphaFoldDB" id="A0A1J4K8M5"/>
<name>A0A1J4K8M5_9EUKA</name>